<feature type="transmembrane region" description="Helical" evidence="7">
    <location>
        <begin position="152"/>
        <end position="171"/>
    </location>
</feature>
<evidence type="ECO:0000256" key="1">
    <source>
        <dbReference type="ARBA" id="ARBA00004651"/>
    </source>
</evidence>
<dbReference type="InterPro" id="IPR010290">
    <property type="entry name" value="TM_effector"/>
</dbReference>
<evidence type="ECO:0000313" key="10">
    <source>
        <dbReference type="Proteomes" id="UP000602284"/>
    </source>
</evidence>
<dbReference type="Proteomes" id="UP000602284">
    <property type="component" value="Unassembled WGS sequence"/>
</dbReference>
<sequence>MSNTTSTAAPGFRDVISNRNYVWLWLGQTISQIGDSLTIVAVPLLVYALTQSATSLTLTFVIESLPWILIGPFAGVLIDRINRRTVLIWVDLLRALIVAAIFFSHSVSLIYVMIFLSQTLAAVFAPARSAVIPELIERDLYVKAISLSQSSFQTVQILGPFLATGVITLFGGPRASFLVDTVTFLAAVSCTMMIRFPKQSVKANAGQPKVSFFKSFGEGTAFLVKHKVLRYVTAINLLKAVTQSVILVSSVLYVKTQLQMSEQDSDRVYGLVVAATAIGIILGTTLIGILDKKLDRRFLIIGGLMLQGATFLLIQFQPGALALILMYGFSGFCASGALTPVSACFAESTPNEVRGRVYSVVNSVIRIALAIGYSAAGLVGAQYGAVALLTYGGILLLVATPILTLLLQGISALQTKQAVVNQTATSAK</sequence>
<organism evidence="9 10">
    <name type="scientific">Tumebacillus amylolyticus</name>
    <dbReference type="NCBI Taxonomy" id="2801339"/>
    <lineage>
        <taxon>Bacteria</taxon>
        <taxon>Bacillati</taxon>
        <taxon>Bacillota</taxon>
        <taxon>Bacilli</taxon>
        <taxon>Bacillales</taxon>
        <taxon>Alicyclobacillaceae</taxon>
        <taxon>Tumebacillus</taxon>
    </lineage>
</organism>
<dbReference type="InterPro" id="IPR020846">
    <property type="entry name" value="MFS_dom"/>
</dbReference>
<feature type="transmembrane region" description="Helical" evidence="7">
    <location>
        <begin position="55"/>
        <end position="78"/>
    </location>
</feature>
<dbReference type="PANTHER" id="PTHR43266:SF2">
    <property type="entry name" value="MAJOR FACILITATOR SUPERFAMILY (MFS) PROFILE DOMAIN-CONTAINING PROTEIN"/>
    <property type="match status" value="1"/>
</dbReference>
<evidence type="ECO:0000259" key="8">
    <source>
        <dbReference type="PROSITE" id="PS50850"/>
    </source>
</evidence>
<accession>A0ABS1JDT7</accession>
<feature type="transmembrane region" description="Helical" evidence="7">
    <location>
        <begin position="21"/>
        <end position="49"/>
    </location>
</feature>
<evidence type="ECO:0000256" key="4">
    <source>
        <dbReference type="ARBA" id="ARBA00022692"/>
    </source>
</evidence>
<feature type="transmembrane region" description="Helical" evidence="7">
    <location>
        <begin position="385"/>
        <end position="407"/>
    </location>
</feature>
<gene>
    <name evidence="9" type="ORF">JJB07_17545</name>
</gene>
<proteinExistence type="predicted"/>
<comment type="subcellular location">
    <subcellularLocation>
        <location evidence="1">Cell membrane</location>
        <topology evidence="1">Multi-pass membrane protein</topology>
    </subcellularLocation>
</comment>
<evidence type="ECO:0000256" key="2">
    <source>
        <dbReference type="ARBA" id="ARBA00022448"/>
    </source>
</evidence>
<keyword evidence="6 7" id="KW-0472">Membrane</keyword>
<dbReference type="Gene3D" id="1.20.1250.20">
    <property type="entry name" value="MFS general substrate transporter like domains"/>
    <property type="match status" value="1"/>
</dbReference>
<feature type="transmembrane region" description="Helical" evidence="7">
    <location>
        <begin position="320"/>
        <end position="345"/>
    </location>
</feature>
<feature type="transmembrane region" description="Helical" evidence="7">
    <location>
        <begin position="237"/>
        <end position="256"/>
    </location>
</feature>
<dbReference type="InterPro" id="IPR036259">
    <property type="entry name" value="MFS_trans_sf"/>
</dbReference>
<keyword evidence="10" id="KW-1185">Reference proteome</keyword>
<evidence type="ECO:0000313" key="9">
    <source>
        <dbReference type="EMBL" id="MBL0388413.1"/>
    </source>
</evidence>
<reference evidence="9 10" key="1">
    <citation type="submission" date="2021-01" db="EMBL/GenBank/DDBJ databases">
        <title>Tumebacillus sp. strain ITR2 16S ribosomal RNA gene Genome sequencing and assembly.</title>
        <authorList>
            <person name="Kang M."/>
        </authorList>
    </citation>
    <scope>NUCLEOTIDE SEQUENCE [LARGE SCALE GENOMIC DNA]</scope>
    <source>
        <strain evidence="9 10">ITR2</strain>
    </source>
</reference>
<dbReference type="SUPFAM" id="SSF103473">
    <property type="entry name" value="MFS general substrate transporter"/>
    <property type="match status" value="1"/>
</dbReference>
<keyword evidence="5 7" id="KW-1133">Transmembrane helix</keyword>
<evidence type="ECO:0000256" key="6">
    <source>
        <dbReference type="ARBA" id="ARBA00023136"/>
    </source>
</evidence>
<evidence type="ECO:0000256" key="3">
    <source>
        <dbReference type="ARBA" id="ARBA00022475"/>
    </source>
</evidence>
<feature type="transmembrane region" description="Helical" evidence="7">
    <location>
        <begin position="268"/>
        <end position="290"/>
    </location>
</feature>
<evidence type="ECO:0000256" key="5">
    <source>
        <dbReference type="ARBA" id="ARBA00022989"/>
    </source>
</evidence>
<dbReference type="Pfam" id="PF05977">
    <property type="entry name" value="MFS_3"/>
    <property type="match status" value="1"/>
</dbReference>
<keyword evidence="4 7" id="KW-0812">Transmembrane</keyword>
<dbReference type="RefSeq" id="WP_201637268.1">
    <property type="nucleotide sequence ID" value="NZ_JAEQNB010000005.1"/>
</dbReference>
<protein>
    <submittedName>
        <fullName evidence="9">MFS transporter</fullName>
    </submittedName>
</protein>
<dbReference type="PROSITE" id="PS50850">
    <property type="entry name" value="MFS"/>
    <property type="match status" value="1"/>
</dbReference>
<feature type="transmembrane region" description="Helical" evidence="7">
    <location>
        <begin position="357"/>
        <end position="379"/>
    </location>
</feature>
<keyword evidence="2" id="KW-0813">Transport</keyword>
<feature type="transmembrane region" description="Helical" evidence="7">
    <location>
        <begin position="297"/>
        <end position="314"/>
    </location>
</feature>
<dbReference type="PANTHER" id="PTHR43266">
    <property type="entry name" value="MACROLIDE-EFFLUX PROTEIN"/>
    <property type="match status" value="1"/>
</dbReference>
<dbReference type="CDD" id="cd06173">
    <property type="entry name" value="MFS_MefA_like"/>
    <property type="match status" value="1"/>
</dbReference>
<comment type="caution">
    <text evidence="9">The sequence shown here is derived from an EMBL/GenBank/DDBJ whole genome shotgun (WGS) entry which is preliminary data.</text>
</comment>
<feature type="domain" description="Major facilitator superfamily (MFS) profile" evidence="8">
    <location>
        <begin position="20"/>
        <end position="416"/>
    </location>
</feature>
<name>A0ABS1JDT7_9BACL</name>
<dbReference type="EMBL" id="JAEQNB010000005">
    <property type="protein sequence ID" value="MBL0388413.1"/>
    <property type="molecule type" value="Genomic_DNA"/>
</dbReference>
<evidence type="ECO:0000256" key="7">
    <source>
        <dbReference type="SAM" id="Phobius"/>
    </source>
</evidence>
<keyword evidence="3" id="KW-1003">Cell membrane</keyword>